<dbReference type="EMBL" id="JADKGY010000001">
    <property type="protein sequence ID" value="MBK9981622.1"/>
    <property type="molecule type" value="Genomic_DNA"/>
</dbReference>
<evidence type="ECO:0000256" key="4">
    <source>
        <dbReference type="ARBA" id="ARBA00022478"/>
    </source>
</evidence>
<sequence length="120" mass="13995">MSNIKNLSTNIDPNVKARDIKDLSSRTTNIYESIAIITRRARQLSSDLKKELHDKLEEFVVVTETIEEIHENKEQIEISRSYEKMANPTILATEEFINGDLEWRYPEPVVKEEDFPEDAE</sequence>
<gene>
    <name evidence="9" type="ORF">IPP15_04230</name>
</gene>
<evidence type="ECO:0000256" key="2">
    <source>
        <dbReference type="ARBA" id="ARBA00012418"/>
    </source>
</evidence>
<organism evidence="9 10">
    <name type="scientific">Candidatus Opimibacter skivensis</name>
    <dbReference type="NCBI Taxonomy" id="2982028"/>
    <lineage>
        <taxon>Bacteria</taxon>
        <taxon>Pseudomonadati</taxon>
        <taxon>Bacteroidota</taxon>
        <taxon>Saprospiria</taxon>
        <taxon>Saprospirales</taxon>
        <taxon>Saprospiraceae</taxon>
        <taxon>Candidatus Opimibacter</taxon>
    </lineage>
</organism>
<dbReference type="GO" id="GO:0003899">
    <property type="term" value="F:DNA-directed RNA polymerase activity"/>
    <property type="evidence" value="ECO:0007669"/>
    <property type="project" value="UniProtKB-EC"/>
</dbReference>
<evidence type="ECO:0000256" key="6">
    <source>
        <dbReference type="ARBA" id="ARBA00029924"/>
    </source>
</evidence>
<dbReference type="GO" id="GO:0000428">
    <property type="term" value="C:DNA-directed RNA polymerase complex"/>
    <property type="evidence" value="ECO:0007669"/>
    <property type="project" value="UniProtKB-KW"/>
</dbReference>
<evidence type="ECO:0000256" key="3">
    <source>
        <dbReference type="ARBA" id="ARBA00013725"/>
    </source>
</evidence>
<proteinExistence type="inferred from homology"/>
<dbReference type="AlphaFoldDB" id="A0A9D7STM5"/>
<evidence type="ECO:0000256" key="7">
    <source>
        <dbReference type="ARBA" id="ARBA00030998"/>
    </source>
</evidence>
<dbReference type="Proteomes" id="UP000808337">
    <property type="component" value="Unassembled WGS sequence"/>
</dbReference>
<dbReference type="GO" id="GO:0006351">
    <property type="term" value="P:DNA-templated transcription"/>
    <property type="evidence" value="ECO:0007669"/>
    <property type="project" value="InterPro"/>
</dbReference>
<keyword evidence="4 9" id="KW-0240">DNA-directed RNA polymerase</keyword>
<dbReference type="EC" id="2.7.7.6" evidence="2"/>
<dbReference type="InterPro" id="IPR006110">
    <property type="entry name" value="Pol_omega/Rpo6/RPB6"/>
</dbReference>
<evidence type="ECO:0000313" key="10">
    <source>
        <dbReference type="Proteomes" id="UP000808337"/>
    </source>
</evidence>
<name>A0A9D7STM5_9BACT</name>
<comment type="catalytic activity">
    <reaction evidence="8">
        <text>RNA(n) + a ribonucleoside 5'-triphosphate = RNA(n+1) + diphosphate</text>
        <dbReference type="Rhea" id="RHEA:21248"/>
        <dbReference type="Rhea" id="RHEA-COMP:14527"/>
        <dbReference type="Rhea" id="RHEA-COMP:17342"/>
        <dbReference type="ChEBI" id="CHEBI:33019"/>
        <dbReference type="ChEBI" id="CHEBI:61557"/>
        <dbReference type="ChEBI" id="CHEBI:140395"/>
        <dbReference type="EC" id="2.7.7.6"/>
    </reaction>
</comment>
<evidence type="ECO:0000313" key="9">
    <source>
        <dbReference type="EMBL" id="MBK9981622.1"/>
    </source>
</evidence>
<evidence type="ECO:0000256" key="8">
    <source>
        <dbReference type="ARBA" id="ARBA00048552"/>
    </source>
</evidence>
<dbReference type="Pfam" id="PF01192">
    <property type="entry name" value="RNA_pol_Rpb6"/>
    <property type="match status" value="1"/>
</dbReference>
<evidence type="ECO:0000256" key="1">
    <source>
        <dbReference type="ARBA" id="ARBA00006711"/>
    </source>
</evidence>
<keyword evidence="5" id="KW-0804">Transcription</keyword>
<comment type="similarity">
    <text evidence="1">Belongs to the RNA polymerase subunit omega family.</text>
</comment>
<comment type="caution">
    <text evidence="9">The sequence shown here is derived from an EMBL/GenBank/DDBJ whole genome shotgun (WGS) entry which is preliminary data.</text>
</comment>
<dbReference type="GO" id="GO:0003677">
    <property type="term" value="F:DNA binding"/>
    <property type="evidence" value="ECO:0007669"/>
    <property type="project" value="InterPro"/>
</dbReference>
<dbReference type="SMART" id="SM01409">
    <property type="entry name" value="RNA_pol_Rpb6"/>
    <property type="match status" value="1"/>
</dbReference>
<dbReference type="InterPro" id="IPR036161">
    <property type="entry name" value="RPB6/omega-like_sf"/>
</dbReference>
<evidence type="ECO:0000256" key="5">
    <source>
        <dbReference type="ARBA" id="ARBA00023163"/>
    </source>
</evidence>
<protein>
    <recommendedName>
        <fullName evidence="3">DNA-directed RNA polymerase subunit omega</fullName>
        <ecNumber evidence="2">2.7.7.6</ecNumber>
    </recommendedName>
    <alternativeName>
        <fullName evidence="7">RNA polymerase omega subunit</fullName>
    </alternativeName>
    <alternativeName>
        <fullName evidence="6">Transcriptase subunit omega</fullName>
    </alternativeName>
</protein>
<reference evidence="9 10" key="1">
    <citation type="submission" date="2020-10" db="EMBL/GenBank/DDBJ databases">
        <title>Connecting structure to function with the recovery of over 1000 high-quality activated sludge metagenome-assembled genomes encoding full-length rRNA genes using long-read sequencing.</title>
        <authorList>
            <person name="Singleton C.M."/>
            <person name="Petriglieri F."/>
            <person name="Kristensen J.M."/>
            <person name="Kirkegaard R.H."/>
            <person name="Michaelsen T.Y."/>
            <person name="Andersen M.H."/>
            <person name="Karst S.M."/>
            <person name="Dueholm M.S."/>
            <person name="Nielsen P.H."/>
            <person name="Albertsen M."/>
        </authorList>
    </citation>
    <scope>NUCLEOTIDE SEQUENCE [LARGE SCALE GENOMIC DNA]</scope>
    <source>
        <strain evidence="9">Ribe_18-Q3-R11-54_MAXAC.273</strain>
    </source>
</reference>
<dbReference type="SUPFAM" id="SSF63562">
    <property type="entry name" value="RPB6/omega subunit-like"/>
    <property type="match status" value="1"/>
</dbReference>
<accession>A0A9D7STM5</accession>